<evidence type="ECO:0000256" key="5">
    <source>
        <dbReference type="PIRSR" id="PIRSR604294-1"/>
    </source>
</evidence>
<keyword evidence="6" id="KW-0223">Dioxygenase</keyword>
<evidence type="ECO:0000313" key="8">
    <source>
        <dbReference type="Proteomes" id="UP000267164"/>
    </source>
</evidence>
<dbReference type="PANTHER" id="PTHR10543">
    <property type="entry name" value="BETA-CAROTENE DIOXYGENASE"/>
    <property type="match status" value="1"/>
</dbReference>
<evidence type="ECO:0000256" key="4">
    <source>
        <dbReference type="ARBA" id="ARBA00023004"/>
    </source>
</evidence>
<evidence type="ECO:0000256" key="2">
    <source>
        <dbReference type="ARBA" id="ARBA00022723"/>
    </source>
</evidence>
<feature type="binding site" evidence="5">
    <location>
        <position position="225"/>
    </location>
    <ligand>
        <name>Fe cation</name>
        <dbReference type="ChEBI" id="CHEBI:24875"/>
        <note>catalytic</note>
    </ligand>
</feature>
<protein>
    <recommendedName>
        <fullName evidence="6">Dioxygenase</fullName>
        <ecNumber evidence="6">1.13.11.-</ecNumber>
    </recommendedName>
</protein>
<evidence type="ECO:0000256" key="3">
    <source>
        <dbReference type="ARBA" id="ARBA00023002"/>
    </source>
</evidence>
<dbReference type="GO" id="GO:0010436">
    <property type="term" value="F:carotenoid dioxygenase activity"/>
    <property type="evidence" value="ECO:0007669"/>
    <property type="project" value="TreeGrafter"/>
</dbReference>
<accession>A0A386ZD28</accession>
<dbReference type="GO" id="GO:0016121">
    <property type="term" value="P:carotene catabolic process"/>
    <property type="evidence" value="ECO:0007669"/>
    <property type="project" value="TreeGrafter"/>
</dbReference>
<evidence type="ECO:0000313" key="7">
    <source>
        <dbReference type="EMBL" id="AYF75490.1"/>
    </source>
</evidence>
<feature type="binding site" evidence="5">
    <location>
        <position position="289"/>
    </location>
    <ligand>
        <name>Fe cation</name>
        <dbReference type="ChEBI" id="CHEBI:24875"/>
        <note>catalytic</note>
    </ligand>
</feature>
<keyword evidence="4 5" id="KW-0408">Iron</keyword>
<dbReference type="AlphaFoldDB" id="A0A386ZD28"/>
<name>A0A386ZD28_9NOCA</name>
<dbReference type="InterPro" id="IPR004294">
    <property type="entry name" value="Carotenoid_Oase"/>
</dbReference>
<keyword evidence="8" id="KW-1185">Reference proteome</keyword>
<proteinExistence type="inferred from homology"/>
<feature type="binding site" evidence="5">
    <location>
        <position position="471"/>
    </location>
    <ligand>
        <name>Fe cation</name>
        <dbReference type="ChEBI" id="CHEBI:24875"/>
        <note>catalytic</note>
    </ligand>
</feature>
<dbReference type="GO" id="GO:0046872">
    <property type="term" value="F:metal ion binding"/>
    <property type="evidence" value="ECO:0007669"/>
    <property type="project" value="UniProtKB-KW"/>
</dbReference>
<dbReference type="EC" id="1.13.11.-" evidence="6"/>
<dbReference type="Pfam" id="PF03055">
    <property type="entry name" value="RPE65"/>
    <property type="match status" value="1"/>
</dbReference>
<organism evidence="7 8">
    <name type="scientific">Nocardia yunnanensis</name>
    <dbReference type="NCBI Taxonomy" id="2382165"/>
    <lineage>
        <taxon>Bacteria</taxon>
        <taxon>Bacillati</taxon>
        <taxon>Actinomycetota</taxon>
        <taxon>Actinomycetes</taxon>
        <taxon>Mycobacteriales</taxon>
        <taxon>Nocardiaceae</taxon>
        <taxon>Nocardia</taxon>
    </lineage>
</organism>
<dbReference type="KEGG" id="nyu:D7D52_18355"/>
<dbReference type="PANTHER" id="PTHR10543:SF89">
    <property type="entry name" value="CAROTENOID 9,10(9',10')-CLEAVAGE DIOXYGENASE 1"/>
    <property type="match status" value="1"/>
</dbReference>
<dbReference type="Proteomes" id="UP000267164">
    <property type="component" value="Chromosome"/>
</dbReference>
<gene>
    <name evidence="7" type="ORF">D7D52_18355</name>
</gene>
<keyword evidence="2 5" id="KW-0479">Metal-binding</keyword>
<dbReference type="OrthoDB" id="6636843at2"/>
<sequence>MRGEDMVSADFRHSPFLTGHHRPNRMEVDAPDLFVHGELPADLAGVFYRNGAEPLYPPSDEDYHWFDGDGMVYAFFLENGRVSLRNRWVRTDKLLLEMKHGRRLFGVHGNPRTTDPLAEGTRYNTANTNIVIHGGKLLALMEGAPPVELDPRTLDTLGEETYGGVVTTTFSAHPKLDYATGELLNIGSVARRGGTAPEIRYDIIDSEGVPTKTETIPMPHQAMMHTFFVTENYVVFPVTPLDVSLRRAMAGGPMVAWDPDRATKLGVMPRRGDAAQVRWFETEPRQMMHEANVWEQDGRIVADVAAAEGTALFPDIHGRRRSHRETRQSLRRWTIDPGAATDVVREEILNDRDIQFPRPDDRRMTRRTGHAFANSNLRSVDGRADGMDSVLRVDTRTGAEDLYHFGDGAAAGELIFAPRVGGVDELDGYALTLVHHAGAAETELVVFDARELAAGPLARVIVPFAIPSGFHCNYYSVDNPLYRQAMV</sequence>
<comment type="cofactor">
    <cofactor evidence="5 6">
        <name>Fe(2+)</name>
        <dbReference type="ChEBI" id="CHEBI:29033"/>
    </cofactor>
    <text evidence="5 6">Binds 1 Fe(2+) ion per subunit.</text>
</comment>
<feature type="binding site" evidence="5">
    <location>
        <position position="173"/>
    </location>
    <ligand>
        <name>Fe cation</name>
        <dbReference type="ChEBI" id="CHEBI:24875"/>
        <note>catalytic</note>
    </ligand>
</feature>
<evidence type="ECO:0000256" key="1">
    <source>
        <dbReference type="ARBA" id="ARBA00006787"/>
    </source>
</evidence>
<evidence type="ECO:0000256" key="6">
    <source>
        <dbReference type="RuleBase" id="RU364048"/>
    </source>
</evidence>
<reference evidence="7 8" key="1">
    <citation type="submission" date="2018-09" db="EMBL/GenBank/DDBJ databases">
        <title>Nocardia yunnanensis sp. nov., an actinomycete isolated from a soil sample.</title>
        <authorList>
            <person name="Zhang J."/>
        </authorList>
    </citation>
    <scope>NUCLEOTIDE SEQUENCE [LARGE SCALE GENOMIC DNA]</scope>
    <source>
        <strain evidence="7 8">CFHS0054</strain>
    </source>
</reference>
<keyword evidence="3 6" id="KW-0560">Oxidoreductase</keyword>
<dbReference type="EMBL" id="CP032568">
    <property type="protein sequence ID" value="AYF75490.1"/>
    <property type="molecule type" value="Genomic_DNA"/>
</dbReference>
<comment type="similarity">
    <text evidence="1 6">Belongs to the carotenoid oxygenase family.</text>
</comment>